<reference evidence="1" key="1">
    <citation type="journal article" date="2014" name="Int. J. Syst. Evol. Microbiol.">
        <title>Complete genome sequence of Corynebacterium casei LMG S-19264T (=DSM 44701T), isolated from a smear-ripened cheese.</title>
        <authorList>
            <consortium name="US DOE Joint Genome Institute (JGI-PGF)"/>
            <person name="Walter F."/>
            <person name="Albersmeier A."/>
            <person name="Kalinowski J."/>
            <person name="Ruckert C."/>
        </authorList>
    </citation>
    <scope>NUCLEOTIDE SEQUENCE</scope>
    <source>
        <strain evidence="1">CGMCC 1.15880</strain>
    </source>
</reference>
<sequence length="198" mass="21838">MPLDFADAGPRGVRRVSLPGYAFQRKRHWVTPEPVQTLAAPQSTAAQPTAPLSETVKSDPVMTMNANVSPVPRTERLRGELMALLSDLSGEDLGLDEVDVTYLELGFDSLFLGQVSQALLQKYDVTLTFRSLLTEFRQSPIWRANRLRPLARICEPCGKGANGAGLSHRPAIRDRRGRGGTVRSYGGARACYILQLRF</sequence>
<dbReference type="InterPro" id="IPR036736">
    <property type="entry name" value="ACP-like_sf"/>
</dbReference>
<dbReference type="AlphaFoldDB" id="A0A916QT15"/>
<organism evidence="1 2">
    <name type="scientific">Neptunicoccus cionae</name>
    <dbReference type="NCBI Taxonomy" id="2035344"/>
    <lineage>
        <taxon>Bacteria</taxon>
        <taxon>Pseudomonadati</taxon>
        <taxon>Pseudomonadota</taxon>
        <taxon>Alphaproteobacteria</taxon>
        <taxon>Rhodobacterales</taxon>
        <taxon>Paracoccaceae</taxon>
        <taxon>Neptunicoccus</taxon>
    </lineage>
</organism>
<proteinExistence type="predicted"/>
<dbReference type="EMBL" id="BMKA01000001">
    <property type="protein sequence ID" value="GGA09754.1"/>
    <property type="molecule type" value="Genomic_DNA"/>
</dbReference>
<keyword evidence="2" id="KW-1185">Reference proteome</keyword>
<evidence type="ECO:0008006" key="3">
    <source>
        <dbReference type="Google" id="ProtNLM"/>
    </source>
</evidence>
<protein>
    <recommendedName>
        <fullName evidence="3">Carrier domain-containing protein</fullName>
    </recommendedName>
</protein>
<name>A0A916QT15_9RHOB</name>
<dbReference type="Proteomes" id="UP000628017">
    <property type="component" value="Unassembled WGS sequence"/>
</dbReference>
<evidence type="ECO:0000313" key="1">
    <source>
        <dbReference type="EMBL" id="GGA09754.1"/>
    </source>
</evidence>
<accession>A0A916QT15</accession>
<dbReference type="RefSeq" id="WP_229678413.1">
    <property type="nucleotide sequence ID" value="NZ_BMKA01000001.1"/>
</dbReference>
<reference evidence="1" key="2">
    <citation type="submission" date="2020-09" db="EMBL/GenBank/DDBJ databases">
        <authorList>
            <person name="Sun Q."/>
            <person name="Zhou Y."/>
        </authorList>
    </citation>
    <scope>NUCLEOTIDE SEQUENCE</scope>
    <source>
        <strain evidence="1">CGMCC 1.15880</strain>
    </source>
</reference>
<comment type="caution">
    <text evidence="1">The sequence shown here is derived from an EMBL/GenBank/DDBJ whole genome shotgun (WGS) entry which is preliminary data.</text>
</comment>
<gene>
    <name evidence="1" type="ORF">GCM10011498_07250</name>
</gene>
<dbReference type="SUPFAM" id="SSF47336">
    <property type="entry name" value="ACP-like"/>
    <property type="match status" value="1"/>
</dbReference>
<evidence type="ECO:0000313" key="2">
    <source>
        <dbReference type="Proteomes" id="UP000628017"/>
    </source>
</evidence>